<keyword evidence="9" id="KW-1185">Reference proteome</keyword>
<evidence type="ECO:0000256" key="4">
    <source>
        <dbReference type="ARBA" id="ARBA00022679"/>
    </source>
</evidence>
<dbReference type="eggNOG" id="COG2190">
    <property type="taxonomic scope" value="Bacteria"/>
</dbReference>
<dbReference type="OrthoDB" id="9797715at2"/>
<dbReference type="InterPro" id="IPR050890">
    <property type="entry name" value="PTS_EIIA_component"/>
</dbReference>
<dbReference type="NCBIfam" id="TIGR00830">
    <property type="entry name" value="PTBA"/>
    <property type="match status" value="1"/>
</dbReference>
<dbReference type="GeneID" id="78512583"/>
<dbReference type="HOGENOM" id="CLU_012312_5_1_11"/>
<name>E1QVW9_OLSUV</name>
<dbReference type="GO" id="GO:0009401">
    <property type="term" value="P:phosphoenolpyruvate-dependent sugar phosphotransferase system"/>
    <property type="evidence" value="ECO:0007669"/>
    <property type="project" value="UniProtKB-KW"/>
</dbReference>
<dbReference type="InterPro" id="IPR001127">
    <property type="entry name" value="PTS_EIIA_1_perm"/>
</dbReference>
<dbReference type="Proteomes" id="UP000000333">
    <property type="component" value="Chromosome"/>
</dbReference>
<dbReference type="KEGG" id="ols:Olsu_1162"/>
<keyword evidence="3" id="KW-0762">Sugar transport</keyword>
<dbReference type="SUPFAM" id="SSF51261">
    <property type="entry name" value="Duplicated hybrid motif"/>
    <property type="match status" value="1"/>
</dbReference>
<evidence type="ECO:0000256" key="1">
    <source>
        <dbReference type="ARBA" id="ARBA00004496"/>
    </source>
</evidence>
<proteinExistence type="predicted"/>
<protein>
    <submittedName>
        <fullName evidence="8">PTS system IIA component, Glc family (TC 4.A.1)</fullName>
    </submittedName>
</protein>
<dbReference type="STRING" id="633147.Olsu_1162"/>
<gene>
    <name evidence="8" type="ordered locus">Olsu_1162</name>
</gene>
<dbReference type="Pfam" id="PF00358">
    <property type="entry name" value="PTS_EIIA_1"/>
    <property type="match status" value="1"/>
</dbReference>
<keyword evidence="5" id="KW-0598">Phosphotransferase system</keyword>
<dbReference type="PANTHER" id="PTHR45008:SF1">
    <property type="entry name" value="PTS SYSTEM GLUCOSE-SPECIFIC EIIA COMPONENT"/>
    <property type="match status" value="1"/>
</dbReference>
<dbReference type="PROSITE" id="PS00371">
    <property type="entry name" value="PTS_EIIA_TYPE_1_HIS"/>
    <property type="match status" value="1"/>
</dbReference>
<evidence type="ECO:0000313" key="8">
    <source>
        <dbReference type="EMBL" id="ADK68272.1"/>
    </source>
</evidence>
<dbReference type="PATRIC" id="fig|633147.7.peg.378"/>
<keyword evidence="2" id="KW-0813">Transport</keyword>
<feature type="domain" description="PTS EIIA type-1" evidence="7">
    <location>
        <begin position="49"/>
        <end position="153"/>
    </location>
</feature>
<dbReference type="PANTHER" id="PTHR45008">
    <property type="entry name" value="PTS SYSTEM GLUCOSE-SPECIFIC EIIA COMPONENT"/>
    <property type="match status" value="1"/>
</dbReference>
<dbReference type="InterPro" id="IPR011055">
    <property type="entry name" value="Dup_hybrid_motif"/>
</dbReference>
<sequence>MGLLDRIKDTFFSADGELARPRPATFDVLPNTVHAPVTGMVVSLEEVNDEVISGGLFGRGCGVMPVDGVVYAPVSGCVSVTAVTNHMIGMTMDVGVELLIHVGLGTVDMDGRGFERLVEEGQEVVAGTPLLVFDREEIAESGYDDVVTCVVTNYSDFDGVEGVYESGTLIGGRPLVKVGDPLLVVRHAAR</sequence>
<evidence type="ECO:0000256" key="5">
    <source>
        <dbReference type="ARBA" id="ARBA00022683"/>
    </source>
</evidence>
<accession>E1QVW9</accession>
<dbReference type="RefSeq" id="WP_013252024.1">
    <property type="nucleotide sequence ID" value="NC_014363.1"/>
</dbReference>
<dbReference type="AlphaFoldDB" id="E1QVW9"/>
<evidence type="ECO:0000256" key="3">
    <source>
        <dbReference type="ARBA" id="ARBA00022597"/>
    </source>
</evidence>
<keyword evidence="6" id="KW-0418">Kinase</keyword>
<evidence type="ECO:0000259" key="7">
    <source>
        <dbReference type="PROSITE" id="PS51093"/>
    </source>
</evidence>
<comment type="subcellular location">
    <subcellularLocation>
        <location evidence="1">Cytoplasm</location>
    </subcellularLocation>
</comment>
<dbReference type="GO" id="GO:0005737">
    <property type="term" value="C:cytoplasm"/>
    <property type="evidence" value="ECO:0007669"/>
    <property type="project" value="UniProtKB-SubCell"/>
</dbReference>
<dbReference type="EMBL" id="CP002106">
    <property type="protein sequence ID" value="ADK68272.1"/>
    <property type="molecule type" value="Genomic_DNA"/>
</dbReference>
<keyword evidence="4" id="KW-0808">Transferase</keyword>
<evidence type="ECO:0000256" key="6">
    <source>
        <dbReference type="ARBA" id="ARBA00022777"/>
    </source>
</evidence>
<dbReference type="PROSITE" id="PS51093">
    <property type="entry name" value="PTS_EIIA_TYPE_1"/>
    <property type="match status" value="1"/>
</dbReference>
<reference evidence="8 9" key="1">
    <citation type="journal article" date="2010" name="Stand. Genomic Sci.">
        <title>Complete genome sequence of Olsenella uli type strain (VPI D76D-27C).</title>
        <authorList>
            <person name="Goker M."/>
            <person name="Held B."/>
            <person name="Lucas S."/>
            <person name="Nolan M."/>
            <person name="Yasawong M."/>
            <person name="Glavina Del Rio T."/>
            <person name="Tice H."/>
            <person name="Cheng J.F."/>
            <person name="Bruce D."/>
            <person name="Detter J.C."/>
            <person name="Tapia R."/>
            <person name="Han C."/>
            <person name="Goodwin L."/>
            <person name="Pitluck S."/>
            <person name="Liolios K."/>
            <person name="Ivanova N."/>
            <person name="Mavromatis K."/>
            <person name="Mikhailova N."/>
            <person name="Pati A."/>
            <person name="Chen A."/>
            <person name="Palaniappan K."/>
            <person name="Land M."/>
            <person name="Hauser L."/>
            <person name="Chang Y.J."/>
            <person name="Jeffries C.D."/>
            <person name="Rohde M."/>
            <person name="Sikorski J."/>
            <person name="Pukall R."/>
            <person name="Woyke T."/>
            <person name="Bristow J."/>
            <person name="Eisen J.A."/>
            <person name="Markowitz V."/>
            <person name="Hugenholtz P."/>
            <person name="Kyrpides N.C."/>
            <person name="Klenk H.P."/>
            <person name="Lapidus A."/>
        </authorList>
    </citation>
    <scope>NUCLEOTIDE SEQUENCE [LARGE SCALE GENOMIC DNA]</scope>
    <source>
        <strain evidence="9">ATCC 49627 / DSM 7084 / CIP 109912 / JCM 12494 / NCIMB 702895 / VPI D76D-27C</strain>
    </source>
</reference>
<dbReference type="GO" id="GO:0016301">
    <property type="term" value="F:kinase activity"/>
    <property type="evidence" value="ECO:0007669"/>
    <property type="project" value="UniProtKB-KW"/>
</dbReference>
<organism evidence="8 9">
    <name type="scientific">Olsenella uli (strain ATCC 49627 / DSM 7084 / CCUG 31166 / CIP 109912 / JCM 12494 / LMG 11480 / NCIMB 702895 / VPI D76D-27C)</name>
    <name type="common">Lactobacillus uli</name>
    <dbReference type="NCBI Taxonomy" id="633147"/>
    <lineage>
        <taxon>Bacteria</taxon>
        <taxon>Bacillati</taxon>
        <taxon>Actinomycetota</taxon>
        <taxon>Coriobacteriia</taxon>
        <taxon>Coriobacteriales</taxon>
        <taxon>Atopobiaceae</taxon>
        <taxon>Olsenella</taxon>
    </lineage>
</organism>
<evidence type="ECO:0000256" key="2">
    <source>
        <dbReference type="ARBA" id="ARBA00022448"/>
    </source>
</evidence>
<evidence type="ECO:0000313" key="9">
    <source>
        <dbReference type="Proteomes" id="UP000000333"/>
    </source>
</evidence>
<dbReference type="Gene3D" id="2.70.70.10">
    <property type="entry name" value="Glucose Permease (Domain IIA)"/>
    <property type="match status" value="1"/>
</dbReference>